<reference evidence="2 3" key="1">
    <citation type="journal article" name="Sci. Rep.">
        <title>Genome-scale phylogenetic analyses confirm Olpidium as the closest living zoosporic fungus to the non-flagellated, terrestrial fungi.</title>
        <authorList>
            <person name="Chang Y."/>
            <person name="Rochon D."/>
            <person name="Sekimoto S."/>
            <person name="Wang Y."/>
            <person name="Chovatia M."/>
            <person name="Sandor L."/>
            <person name="Salamov A."/>
            <person name="Grigoriev I.V."/>
            <person name="Stajich J.E."/>
            <person name="Spatafora J.W."/>
        </authorList>
    </citation>
    <scope>NUCLEOTIDE SEQUENCE [LARGE SCALE GENOMIC DNA]</scope>
    <source>
        <strain evidence="2">S191</strain>
    </source>
</reference>
<protein>
    <submittedName>
        <fullName evidence="2">Uncharacterized protein</fullName>
    </submittedName>
</protein>
<feature type="region of interest" description="Disordered" evidence="1">
    <location>
        <begin position="48"/>
        <end position="67"/>
    </location>
</feature>
<comment type="caution">
    <text evidence="2">The sequence shown here is derived from an EMBL/GenBank/DDBJ whole genome shotgun (WGS) entry which is preliminary data.</text>
</comment>
<keyword evidence="3" id="KW-1185">Reference proteome</keyword>
<sequence>TLGARLVKAVGEEPAAAGPAPPAVEIKPASRNLARGLLELARKGPVPIPEMKRMLSPGGGGGGGGQEEEGTRLLYVLIANKLVTVDRFAGESGLVHLA</sequence>
<name>A0A8H7ZYX2_9FUNG</name>
<evidence type="ECO:0000256" key="1">
    <source>
        <dbReference type="SAM" id="MobiDB-lite"/>
    </source>
</evidence>
<dbReference type="Proteomes" id="UP000673691">
    <property type="component" value="Unassembled WGS sequence"/>
</dbReference>
<organism evidence="2 3">
    <name type="scientific">Olpidium bornovanus</name>
    <dbReference type="NCBI Taxonomy" id="278681"/>
    <lineage>
        <taxon>Eukaryota</taxon>
        <taxon>Fungi</taxon>
        <taxon>Fungi incertae sedis</taxon>
        <taxon>Olpidiomycota</taxon>
        <taxon>Olpidiomycotina</taxon>
        <taxon>Olpidiomycetes</taxon>
        <taxon>Olpidiales</taxon>
        <taxon>Olpidiaceae</taxon>
        <taxon>Olpidium</taxon>
    </lineage>
</organism>
<feature type="non-terminal residue" evidence="2">
    <location>
        <position position="1"/>
    </location>
</feature>
<evidence type="ECO:0000313" key="3">
    <source>
        <dbReference type="Proteomes" id="UP000673691"/>
    </source>
</evidence>
<proteinExistence type="predicted"/>
<dbReference type="AlphaFoldDB" id="A0A8H7ZYX2"/>
<evidence type="ECO:0000313" key="2">
    <source>
        <dbReference type="EMBL" id="KAG5461880.1"/>
    </source>
</evidence>
<accession>A0A8H7ZYX2</accession>
<dbReference type="EMBL" id="JAEFCI010002978">
    <property type="protein sequence ID" value="KAG5461880.1"/>
    <property type="molecule type" value="Genomic_DNA"/>
</dbReference>
<gene>
    <name evidence="2" type="ORF">BJ554DRAFT_5862</name>
</gene>